<organism evidence="1 2">
    <name type="scientific">Nonomuraea purpurea</name>
    <dbReference type="NCBI Taxonomy" id="1849276"/>
    <lineage>
        <taxon>Bacteria</taxon>
        <taxon>Bacillati</taxon>
        <taxon>Actinomycetota</taxon>
        <taxon>Actinomycetes</taxon>
        <taxon>Streptosporangiales</taxon>
        <taxon>Streptosporangiaceae</taxon>
        <taxon>Nonomuraea</taxon>
    </lineage>
</organism>
<evidence type="ECO:0000313" key="1">
    <source>
        <dbReference type="EMBL" id="MFC4016032.1"/>
    </source>
</evidence>
<gene>
    <name evidence="1" type="ORF">ACFOY2_53095</name>
</gene>
<dbReference type="RefSeq" id="WP_379535825.1">
    <property type="nucleotide sequence ID" value="NZ_JBHSBI010000054.1"/>
</dbReference>
<dbReference type="Proteomes" id="UP001595851">
    <property type="component" value="Unassembled WGS sequence"/>
</dbReference>
<dbReference type="EMBL" id="JBHSBI010000054">
    <property type="protein sequence ID" value="MFC4016032.1"/>
    <property type="molecule type" value="Genomic_DNA"/>
</dbReference>
<name>A0ABV8GUM4_9ACTN</name>
<comment type="caution">
    <text evidence="1">The sequence shown here is derived from an EMBL/GenBank/DDBJ whole genome shotgun (WGS) entry which is preliminary data.</text>
</comment>
<accession>A0ABV8GUM4</accession>
<reference evidence="2" key="1">
    <citation type="journal article" date="2019" name="Int. J. Syst. Evol. Microbiol.">
        <title>The Global Catalogue of Microorganisms (GCM) 10K type strain sequencing project: providing services to taxonomists for standard genome sequencing and annotation.</title>
        <authorList>
            <consortium name="The Broad Institute Genomics Platform"/>
            <consortium name="The Broad Institute Genome Sequencing Center for Infectious Disease"/>
            <person name="Wu L."/>
            <person name="Ma J."/>
        </authorList>
    </citation>
    <scope>NUCLEOTIDE SEQUENCE [LARGE SCALE GENOMIC DNA]</scope>
    <source>
        <strain evidence="2">TBRC 1276</strain>
    </source>
</reference>
<sequence length="55" mass="5548">MTRWPAQVGSTTCGTASSRPGTALIVYHAALAAHALGVTARIHSDAADPPPTPPV</sequence>
<keyword evidence="2" id="KW-1185">Reference proteome</keyword>
<evidence type="ECO:0000313" key="2">
    <source>
        <dbReference type="Proteomes" id="UP001595851"/>
    </source>
</evidence>
<proteinExistence type="predicted"/>
<protein>
    <submittedName>
        <fullName evidence="1">Uncharacterized protein</fullName>
    </submittedName>
</protein>